<proteinExistence type="predicted"/>
<keyword evidence="2" id="KW-1003">Cell membrane</keyword>
<comment type="subcellular location">
    <subcellularLocation>
        <location evidence="1">Cell membrane</location>
        <topology evidence="1">Single-pass membrane protein</topology>
    </subcellularLocation>
</comment>
<dbReference type="Pfam" id="PF04024">
    <property type="entry name" value="PspC"/>
    <property type="match status" value="1"/>
</dbReference>
<dbReference type="InterPro" id="IPR007168">
    <property type="entry name" value="Phageshock_PspC_N"/>
</dbReference>
<dbReference type="AlphaFoldDB" id="A0A8J6XRM5"/>
<sequence length="81" mass="8900">MDLRGRKLTRSLDDRKLSGVCGGIGEYFQLDPVLIRLAWVFGTAMTGVVPGILAYLVAWLIVPEAPRVIYAEPVQPTVNES</sequence>
<dbReference type="Proteomes" id="UP000648239">
    <property type="component" value="Unassembled WGS sequence"/>
</dbReference>
<keyword evidence="5 6" id="KW-0472">Membrane</keyword>
<dbReference type="EMBL" id="JACXWD010000008">
    <property type="protein sequence ID" value="MBD3867282.1"/>
    <property type="molecule type" value="Genomic_DNA"/>
</dbReference>
<dbReference type="PANTHER" id="PTHR33885">
    <property type="entry name" value="PHAGE SHOCK PROTEIN C"/>
    <property type="match status" value="1"/>
</dbReference>
<evidence type="ECO:0000256" key="5">
    <source>
        <dbReference type="ARBA" id="ARBA00023136"/>
    </source>
</evidence>
<keyword evidence="3 6" id="KW-0812">Transmembrane</keyword>
<protein>
    <submittedName>
        <fullName evidence="8">PspC domain-containing protein</fullName>
    </submittedName>
</protein>
<evidence type="ECO:0000313" key="9">
    <source>
        <dbReference type="Proteomes" id="UP000648239"/>
    </source>
</evidence>
<feature type="transmembrane region" description="Helical" evidence="6">
    <location>
        <begin position="37"/>
        <end position="62"/>
    </location>
</feature>
<evidence type="ECO:0000256" key="3">
    <source>
        <dbReference type="ARBA" id="ARBA00022692"/>
    </source>
</evidence>
<dbReference type="InterPro" id="IPR052027">
    <property type="entry name" value="PspC"/>
</dbReference>
<evidence type="ECO:0000256" key="2">
    <source>
        <dbReference type="ARBA" id="ARBA00022475"/>
    </source>
</evidence>
<organism evidence="8 9">
    <name type="scientific">Candidatus Polarisedimenticola svalbardensis</name>
    <dbReference type="NCBI Taxonomy" id="2886004"/>
    <lineage>
        <taxon>Bacteria</taxon>
        <taxon>Pseudomonadati</taxon>
        <taxon>Acidobacteriota</taxon>
        <taxon>Candidatus Polarisedimenticolia</taxon>
        <taxon>Candidatus Polarisedimenticolales</taxon>
        <taxon>Candidatus Polarisedimenticolaceae</taxon>
        <taxon>Candidatus Polarisedimenticola</taxon>
    </lineage>
</organism>
<dbReference type="PANTHER" id="PTHR33885:SF3">
    <property type="entry name" value="PHAGE SHOCK PROTEIN C"/>
    <property type="match status" value="1"/>
</dbReference>
<evidence type="ECO:0000256" key="4">
    <source>
        <dbReference type="ARBA" id="ARBA00022989"/>
    </source>
</evidence>
<gene>
    <name evidence="8" type="ORF">IFK94_04070</name>
</gene>
<reference evidence="8 9" key="1">
    <citation type="submission" date="2020-08" db="EMBL/GenBank/DDBJ databases">
        <title>Acidobacteriota in marine sediments use diverse sulfur dissimilation pathways.</title>
        <authorList>
            <person name="Wasmund K."/>
        </authorList>
    </citation>
    <scope>NUCLEOTIDE SEQUENCE [LARGE SCALE GENOMIC DNA]</scope>
    <source>
        <strain evidence="8">MAG AM4</strain>
    </source>
</reference>
<evidence type="ECO:0000259" key="7">
    <source>
        <dbReference type="Pfam" id="PF04024"/>
    </source>
</evidence>
<comment type="caution">
    <text evidence="8">The sequence shown here is derived from an EMBL/GenBank/DDBJ whole genome shotgun (WGS) entry which is preliminary data.</text>
</comment>
<accession>A0A8J6XRM5</accession>
<evidence type="ECO:0000313" key="8">
    <source>
        <dbReference type="EMBL" id="MBD3867282.1"/>
    </source>
</evidence>
<name>A0A8J6XRM5_9BACT</name>
<keyword evidence="4 6" id="KW-1133">Transmembrane helix</keyword>
<dbReference type="GO" id="GO:0005886">
    <property type="term" value="C:plasma membrane"/>
    <property type="evidence" value="ECO:0007669"/>
    <property type="project" value="UniProtKB-SubCell"/>
</dbReference>
<evidence type="ECO:0000256" key="1">
    <source>
        <dbReference type="ARBA" id="ARBA00004162"/>
    </source>
</evidence>
<evidence type="ECO:0000256" key="6">
    <source>
        <dbReference type="SAM" id="Phobius"/>
    </source>
</evidence>
<feature type="domain" description="Phage shock protein PspC N-terminal" evidence="7">
    <location>
        <begin position="6"/>
        <end position="65"/>
    </location>
</feature>